<comment type="caution">
    <text evidence="6">The sequence shown here is derived from an EMBL/GenBank/DDBJ whole genome shotgun (WGS) entry which is preliminary data.</text>
</comment>
<sequence>MNWLKKSTISARMLALTLLCALLTMTVGVVGLNRTSAMGELLTGMFDNNLTPVADVANANMQAIYHNRGLFAHIAATDAAATTKISENIKKSEVQMNALLDKYRKTYLTPREVELLGQFDKAWPPYRELAETALRLDREEKDAEALALMTSSVTPAFQKVDDLLSDLVDFNVELGKKANQEGGDVAASSRHAIWTLIALALALSTIISLLISRSITRPLGGEPSQVVDAANAIAEGDLSRTIAVKSGDSESAVARMAVMQENLAKVVHTVRHNAESVAAASSQIAQGNQDLSSRTEEQASALEETAASMEQLSTTVKQNADNAQQANQLSQTASKVAEQGGSVVSRVVGTMREINESSRRISDIISVIDGIAFQTNILALNAAVEAARAGEQGRGFAVVAGEVRTLAQRSAEAAKEIKALIATSVGRVAQGSSLVDEAGRTMEDVVRSIGQVNQIVAGISRASGEQSTGVTQIGEAIGQMDEATQQDAALVEQSAAAAQNLRDQAQQLVQAVAVFKLSGGPREPVMAEIRPAPSVTKPNAAGPVASITRVKKPAPQPEKTTEEEWATF</sequence>
<dbReference type="SUPFAM" id="SSF58104">
    <property type="entry name" value="Methyl-accepting chemotaxis protein (MCP) signaling domain"/>
    <property type="match status" value="1"/>
</dbReference>
<dbReference type="InterPro" id="IPR047347">
    <property type="entry name" value="YvaQ-like_sensor"/>
</dbReference>
<proteinExistence type="inferred from homology"/>
<dbReference type="InterPro" id="IPR024478">
    <property type="entry name" value="HlyB_4HB_MCP"/>
</dbReference>
<evidence type="ECO:0000313" key="7">
    <source>
        <dbReference type="Proteomes" id="UP001226867"/>
    </source>
</evidence>
<dbReference type="PRINTS" id="PR00260">
    <property type="entry name" value="CHEMTRNSDUCR"/>
</dbReference>
<name>A0ABT9SCJ6_9BURK</name>
<dbReference type="CDD" id="cd11386">
    <property type="entry name" value="MCP_signal"/>
    <property type="match status" value="1"/>
</dbReference>
<keyword evidence="3" id="KW-0807">Transducer</keyword>
<dbReference type="InterPro" id="IPR004090">
    <property type="entry name" value="Chemotax_Me-accpt_rcpt"/>
</dbReference>
<dbReference type="PANTHER" id="PTHR43531:SF14">
    <property type="entry name" value="METHYL-ACCEPTING CHEMOTAXIS PROTEIN I-RELATED"/>
    <property type="match status" value="1"/>
</dbReference>
<gene>
    <name evidence="6" type="ORF">J2W36_003368</name>
</gene>
<keyword evidence="7" id="KW-1185">Reference proteome</keyword>
<dbReference type="EMBL" id="JAUSRO010000010">
    <property type="protein sequence ID" value="MDP9901102.1"/>
    <property type="molecule type" value="Genomic_DNA"/>
</dbReference>
<dbReference type="SMART" id="SM00283">
    <property type="entry name" value="MA"/>
    <property type="match status" value="1"/>
</dbReference>
<dbReference type="Pfam" id="PF00015">
    <property type="entry name" value="MCPsignal"/>
    <property type="match status" value="1"/>
</dbReference>
<reference evidence="6 7" key="1">
    <citation type="submission" date="2023-07" db="EMBL/GenBank/DDBJ databases">
        <title>Sorghum-associated microbial communities from plants grown in Nebraska, USA.</title>
        <authorList>
            <person name="Schachtman D."/>
        </authorList>
    </citation>
    <scope>NUCLEOTIDE SEQUENCE [LARGE SCALE GENOMIC DNA]</scope>
    <source>
        <strain evidence="6 7">DS1607</strain>
    </source>
</reference>
<evidence type="ECO:0000256" key="1">
    <source>
        <dbReference type="ARBA" id="ARBA00022481"/>
    </source>
</evidence>
<feature type="region of interest" description="Disordered" evidence="4">
    <location>
        <begin position="533"/>
        <end position="568"/>
    </location>
</feature>
<dbReference type="PROSITE" id="PS50111">
    <property type="entry name" value="CHEMOTAXIS_TRANSDUC_2"/>
    <property type="match status" value="1"/>
</dbReference>
<dbReference type="Gene3D" id="1.10.287.950">
    <property type="entry name" value="Methyl-accepting chemotaxis protein"/>
    <property type="match status" value="1"/>
</dbReference>
<dbReference type="PANTHER" id="PTHR43531">
    <property type="entry name" value="PROTEIN ICFG"/>
    <property type="match status" value="1"/>
</dbReference>
<accession>A0ABT9SCJ6</accession>
<comment type="similarity">
    <text evidence="2">Belongs to the methyl-accepting chemotaxis (MCP) protein family.</text>
</comment>
<evidence type="ECO:0000313" key="6">
    <source>
        <dbReference type="EMBL" id="MDP9901102.1"/>
    </source>
</evidence>
<keyword evidence="1" id="KW-0488">Methylation</keyword>
<evidence type="ECO:0000256" key="3">
    <source>
        <dbReference type="PROSITE-ProRule" id="PRU00284"/>
    </source>
</evidence>
<dbReference type="InterPro" id="IPR051310">
    <property type="entry name" value="MCP_chemotaxis"/>
</dbReference>
<dbReference type="Proteomes" id="UP001226867">
    <property type="component" value="Unassembled WGS sequence"/>
</dbReference>
<evidence type="ECO:0000256" key="2">
    <source>
        <dbReference type="ARBA" id="ARBA00029447"/>
    </source>
</evidence>
<dbReference type="CDD" id="cd19411">
    <property type="entry name" value="MCP2201-like_sensor"/>
    <property type="match status" value="1"/>
</dbReference>
<evidence type="ECO:0000259" key="5">
    <source>
        <dbReference type="PROSITE" id="PS50111"/>
    </source>
</evidence>
<evidence type="ECO:0000256" key="4">
    <source>
        <dbReference type="SAM" id="MobiDB-lite"/>
    </source>
</evidence>
<protein>
    <submittedName>
        <fullName evidence="6">Methyl-accepting chemotaxis protein</fullName>
    </submittedName>
</protein>
<organism evidence="6 7">
    <name type="scientific">Variovorax ginsengisoli</name>
    <dbReference type="NCBI Taxonomy" id="363844"/>
    <lineage>
        <taxon>Bacteria</taxon>
        <taxon>Pseudomonadati</taxon>
        <taxon>Pseudomonadota</taxon>
        <taxon>Betaproteobacteria</taxon>
        <taxon>Burkholderiales</taxon>
        <taxon>Comamonadaceae</taxon>
        <taxon>Variovorax</taxon>
    </lineage>
</organism>
<dbReference type="InterPro" id="IPR004089">
    <property type="entry name" value="MCPsignal_dom"/>
</dbReference>
<feature type="domain" description="Methyl-accepting transducer" evidence="5">
    <location>
        <begin position="273"/>
        <end position="502"/>
    </location>
</feature>
<dbReference type="RefSeq" id="WP_307690889.1">
    <property type="nucleotide sequence ID" value="NZ_JAUSRO010000010.1"/>
</dbReference>
<dbReference type="Pfam" id="PF12729">
    <property type="entry name" value="4HB_MCP_1"/>
    <property type="match status" value="1"/>
</dbReference>